<name>A0A6N0C2N0_9ABAC</name>
<accession>A0A6N0C2N0</accession>
<reference evidence="1" key="1">
    <citation type="submission" date="2019-09" db="EMBL/GenBank/DDBJ databases">
        <authorList>
            <person name="Tao P."/>
            <person name="Yang T."/>
            <person name="Chen J."/>
            <person name="Lin C."/>
            <person name="Hu J."/>
            <person name="Zhu Y."/>
            <person name="Lv H."/>
            <person name="Tian M."/>
            <person name="Gao Q."/>
            <person name="Jia J."/>
        </authorList>
    </citation>
    <scope>NUCLEOTIDE SEQUENCE</scope>
    <source>
        <strain evidence="1">WV103</strain>
    </source>
</reference>
<evidence type="ECO:0000313" key="1">
    <source>
        <dbReference type="EMBL" id="QKO28945.1"/>
    </source>
</evidence>
<sequence>MNFVLLLPYKLMIYACSRCFDVYTHRCFDECFYCDDGRRTMNDDDTFFL</sequence>
<dbReference type="EMBL" id="MN481987">
    <property type="protein sequence ID" value="QKO28945.1"/>
    <property type="molecule type" value="Genomic_DNA"/>
</dbReference>
<protein>
    <submittedName>
        <fullName evidence="1">Uncharacterized protein</fullName>
    </submittedName>
</protein>
<proteinExistence type="predicted"/>
<organism evidence="1">
    <name type="scientific">Spodoptera exigua multiple nucleopolyhedrovirus</name>
    <dbReference type="NCBI Taxonomy" id="10454"/>
    <lineage>
        <taxon>Viruses</taxon>
        <taxon>Viruses incertae sedis</taxon>
        <taxon>Naldaviricetes</taxon>
        <taxon>Lefavirales</taxon>
        <taxon>Baculoviridae</taxon>
        <taxon>Alphabaculovirus</taxon>
    </lineage>
</organism>